<comment type="caution">
    <text evidence="4">The sequence shown here is derived from an EMBL/GenBank/DDBJ whole genome shotgun (WGS) entry which is preliminary data.</text>
</comment>
<dbReference type="EMBL" id="JACOPD010000001">
    <property type="protein sequence ID" value="MBC5679486.1"/>
    <property type="molecule type" value="Genomic_DNA"/>
</dbReference>
<protein>
    <submittedName>
        <fullName evidence="4">Glycosyltransferase family 2 protein</fullName>
    </submittedName>
</protein>
<proteinExistence type="predicted"/>
<evidence type="ECO:0000256" key="1">
    <source>
        <dbReference type="ARBA" id="ARBA00022676"/>
    </source>
</evidence>
<dbReference type="SUPFAM" id="SSF53448">
    <property type="entry name" value="Nucleotide-diphospho-sugar transferases"/>
    <property type="match status" value="1"/>
</dbReference>
<sequence>MKLLSFAIPCYNSADYMEKCIKSVLIGGEDVEVIIVDDGSTKDDTAEIADRYAKMYPTIVKAVHQENGGHGQAVNTGLAHATGKFFKVVDSDDWVDARSYKKILTTLKNFVEGEEPDMVIANYVYDKVGAKRKKVIHYDNVFPVEQMFGWDDIGKFKIDQYILMHSVIYRTQLLKDCALQLPKHTFYVDNIFVFEPLPYVKKMYYINTNFYRYFIGRDDQSVNETVMISRIDQQIRVTKRMIDSFIKSGVQNKKCRMYMRNYLRIMMEVSSIFLILSGTKENFEKKEELWNYAKKSDAKLYRSLRYSVLGNSVNIPGKSGRWLSRMGYKVMNKLIGFN</sequence>
<dbReference type="PANTHER" id="PTHR22916">
    <property type="entry name" value="GLYCOSYLTRANSFERASE"/>
    <property type="match status" value="1"/>
</dbReference>
<dbReference type="Pfam" id="PF00535">
    <property type="entry name" value="Glycos_transf_2"/>
    <property type="match status" value="1"/>
</dbReference>
<dbReference type="PANTHER" id="PTHR22916:SF51">
    <property type="entry name" value="GLYCOSYLTRANSFERASE EPSH-RELATED"/>
    <property type="match status" value="1"/>
</dbReference>
<dbReference type="RefSeq" id="WP_186835832.1">
    <property type="nucleotide sequence ID" value="NZ_JACOPD010000001.1"/>
</dbReference>
<organism evidence="4 5">
    <name type="scientific">Lachnospira hominis</name>
    <name type="common">ex Liu et al. 2021</name>
    <dbReference type="NCBI Taxonomy" id="2763051"/>
    <lineage>
        <taxon>Bacteria</taxon>
        <taxon>Bacillati</taxon>
        <taxon>Bacillota</taxon>
        <taxon>Clostridia</taxon>
        <taxon>Lachnospirales</taxon>
        <taxon>Lachnospiraceae</taxon>
        <taxon>Lachnospira</taxon>
    </lineage>
</organism>
<dbReference type="InterPro" id="IPR001173">
    <property type="entry name" value="Glyco_trans_2-like"/>
</dbReference>
<dbReference type="InterPro" id="IPR029044">
    <property type="entry name" value="Nucleotide-diphossugar_trans"/>
</dbReference>
<dbReference type="CDD" id="cd00761">
    <property type="entry name" value="Glyco_tranf_GTA_type"/>
    <property type="match status" value="1"/>
</dbReference>
<dbReference type="Gene3D" id="3.90.550.10">
    <property type="entry name" value="Spore Coat Polysaccharide Biosynthesis Protein SpsA, Chain A"/>
    <property type="match status" value="1"/>
</dbReference>
<feature type="domain" description="Glycosyltransferase 2-like" evidence="3">
    <location>
        <begin position="5"/>
        <end position="162"/>
    </location>
</feature>
<reference evidence="4 5" key="1">
    <citation type="submission" date="2020-08" db="EMBL/GenBank/DDBJ databases">
        <title>Genome public.</title>
        <authorList>
            <person name="Liu C."/>
            <person name="Sun Q."/>
        </authorList>
    </citation>
    <scope>NUCLEOTIDE SEQUENCE [LARGE SCALE GENOMIC DNA]</scope>
    <source>
        <strain evidence="4 5">NSJ-43</strain>
    </source>
</reference>
<evidence type="ECO:0000313" key="4">
    <source>
        <dbReference type="EMBL" id="MBC5679486.1"/>
    </source>
</evidence>
<accession>A0ABR7FYC2</accession>
<keyword evidence="2" id="KW-0808">Transferase</keyword>
<gene>
    <name evidence="4" type="ORF">H8S01_00710</name>
</gene>
<evidence type="ECO:0000313" key="5">
    <source>
        <dbReference type="Proteomes" id="UP000628463"/>
    </source>
</evidence>
<keyword evidence="1" id="KW-0328">Glycosyltransferase</keyword>
<dbReference type="Proteomes" id="UP000628463">
    <property type="component" value="Unassembled WGS sequence"/>
</dbReference>
<evidence type="ECO:0000256" key="2">
    <source>
        <dbReference type="ARBA" id="ARBA00022679"/>
    </source>
</evidence>
<keyword evidence="5" id="KW-1185">Reference proteome</keyword>
<evidence type="ECO:0000259" key="3">
    <source>
        <dbReference type="Pfam" id="PF00535"/>
    </source>
</evidence>
<name>A0ABR7FYC2_9FIRM</name>